<feature type="region of interest" description="Disordered" evidence="1">
    <location>
        <begin position="222"/>
        <end position="245"/>
    </location>
</feature>
<dbReference type="Gene3D" id="3.40.50.620">
    <property type="entry name" value="HUPs"/>
    <property type="match status" value="1"/>
</dbReference>
<dbReference type="SUPFAM" id="SSF52402">
    <property type="entry name" value="Adenine nucleotide alpha hydrolases-like"/>
    <property type="match status" value="1"/>
</dbReference>
<dbReference type="InterPro" id="IPR044162">
    <property type="entry name" value="PHOS32/34"/>
</dbReference>
<protein>
    <recommendedName>
        <fullName evidence="2">UspA domain-containing protein</fullName>
    </recommendedName>
</protein>
<dbReference type="OrthoDB" id="843225at2759"/>
<organism evidence="3 4">
    <name type="scientific">Ceratopteris richardii</name>
    <name type="common">Triangle waterfern</name>
    <dbReference type="NCBI Taxonomy" id="49495"/>
    <lineage>
        <taxon>Eukaryota</taxon>
        <taxon>Viridiplantae</taxon>
        <taxon>Streptophyta</taxon>
        <taxon>Embryophyta</taxon>
        <taxon>Tracheophyta</taxon>
        <taxon>Polypodiopsida</taxon>
        <taxon>Polypodiidae</taxon>
        <taxon>Polypodiales</taxon>
        <taxon>Pteridineae</taxon>
        <taxon>Pteridaceae</taxon>
        <taxon>Parkerioideae</taxon>
        <taxon>Ceratopteris</taxon>
    </lineage>
</organism>
<proteinExistence type="predicted"/>
<sequence length="245" mass="27608">MLTTLSGGWRSPLFSSLEGYKQGDNQYLTCELNLIRFVSALTVETMSKRKNRKIAIAVDLSDESAYAVQWAVANYLKPDDFVVLLHVQPTRGLYGADWGAMEQAVDSKDEESKQRLEKSFDILTMDKTKDLAKPIVDAGNSLKIHIVKDHDMKERICLEVERLGVNAVIMGSRGFGAAKKAEKSRLGSVSDYCLHHCDCPVVLVRYPDDENEQPHKFFRESVEEGSKMEVESTPQDSMMHTGWTE</sequence>
<name>A0A8T2T2A1_CERRI</name>
<dbReference type="AlphaFoldDB" id="A0A8T2T2A1"/>
<evidence type="ECO:0000313" key="4">
    <source>
        <dbReference type="Proteomes" id="UP000825935"/>
    </source>
</evidence>
<comment type="caution">
    <text evidence="3">The sequence shown here is derived from an EMBL/GenBank/DDBJ whole genome shotgun (WGS) entry which is preliminary data.</text>
</comment>
<dbReference type="InterPro" id="IPR014729">
    <property type="entry name" value="Rossmann-like_a/b/a_fold"/>
</dbReference>
<evidence type="ECO:0000313" key="3">
    <source>
        <dbReference type="EMBL" id="KAH7387664.1"/>
    </source>
</evidence>
<dbReference type="InterPro" id="IPR006016">
    <property type="entry name" value="UspA"/>
</dbReference>
<feature type="compositionally biased region" description="Polar residues" evidence="1">
    <location>
        <begin position="232"/>
        <end position="245"/>
    </location>
</feature>
<dbReference type="InterPro" id="IPR006015">
    <property type="entry name" value="Universal_stress_UspA"/>
</dbReference>
<dbReference type="PANTHER" id="PTHR31966:SF3">
    <property type="entry name" value="OS05G0501700 PROTEIN"/>
    <property type="match status" value="1"/>
</dbReference>
<dbReference type="OMA" id="ADWGHAM"/>
<dbReference type="EMBL" id="CM035421">
    <property type="protein sequence ID" value="KAH7387664.1"/>
    <property type="molecule type" value="Genomic_DNA"/>
</dbReference>
<dbReference type="Proteomes" id="UP000825935">
    <property type="component" value="Chromosome 16"/>
</dbReference>
<reference evidence="3" key="1">
    <citation type="submission" date="2021-08" db="EMBL/GenBank/DDBJ databases">
        <title>WGS assembly of Ceratopteris richardii.</title>
        <authorList>
            <person name="Marchant D.B."/>
            <person name="Chen G."/>
            <person name="Jenkins J."/>
            <person name="Shu S."/>
            <person name="Leebens-Mack J."/>
            <person name="Grimwood J."/>
            <person name="Schmutz J."/>
            <person name="Soltis P."/>
            <person name="Soltis D."/>
            <person name="Chen Z.-H."/>
        </authorList>
    </citation>
    <scope>NUCLEOTIDE SEQUENCE</scope>
    <source>
        <strain evidence="3">Whitten #5841</strain>
        <tissue evidence="3">Leaf</tissue>
    </source>
</reference>
<dbReference type="CDD" id="cd23659">
    <property type="entry name" value="USP_At3g01520-like"/>
    <property type="match status" value="1"/>
</dbReference>
<dbReference type="Pfam" id="PF00582">
    <property type="entry name" value="Usp"/>
    <property type="match status" value="1"/>
</dbReference>
<feature type="domain" description="UspA" evidence="2">
    <location>
        <begin position="51"/>
        <end position="205"/>
    </location>
</feature>
<evidence type="ECO:0000259" key="2">
    <source>
        <dbReference type="Pfam" id="PF00582"/>
    </source>
</evidence>
<dbReference type="PRINTS" id="PR01438">
    <property type="entry name" value="UNVRSLSTRESS"/>
</dbReference>
<evidence type="ECO:0000256" key="1">
    <source>
        <dbReference type="SAM" id="MobiDB-lite"/>
    </source>
</evidence>
<keyword evidence="4" id="KW-1185">Reference proteome</keyword>
<gene>
    <name evidence="3" type="ORF">KP509_16G035400</name>
</gene>
<dbReference type="PANTHER" id="PTHR31966">
    <property type="entry name" value="OS01G0783500 PROTEIN"/>
    <property type="match status" value="1"/>
</dbReference>
<accession>A0A8T2T2A1</accession>